<protein>
    <submittedName>
        <fullName evidence="2">Uncharacterized protein</fullName>
    </submittedName>
</protein>
<feature type="compositionally biased region" description="Acidic residues" evidence="1">
    <location>
        <begin position="12"/>
        <end position="24"/>
    </location>
</feature>
<evidence type="ECO:0000313" key="2">
    <source>
        <dbReference type="EMBL" id="KHN79258.1"/>
    </source>
</evidence>
<feature type="region of interest" description="Disordered" evidence="1">
    <location>
        <begin position="1"/>
        <end position="25"/>
    </location>
</feature>
<feature type="compositionally biased region" description="Basic and acidic residues" evidence="1">
    <location>
        <begin position="1"/>
        <end position="11"/>
    </location>
</feature>
<reference evidence="2 3" key="1">
    <citation type="submission" date="2014-11" db="EMBL/GenBank/DDBJ databases">
        <title>Genetic blueprint of the zoonotic pathogen Toxocara canis.</title>
        <authorList>
            <person name="Zhu X.-Q."/>
            <person name="Korhonen P.K."/>
            <person name="Cai H."/>
            <person name="Young N.D."/>
            <person name="Nejsum P."/>
            <person name="von Samson-Himmelstjerna G."/>
            <person name="Boag P.R."/>
            <person name="Tan P."/>
            <person name="Li Q."/>
            <person name="Min J."/>
            <person name="Yang Y."/>
            <person name="Wang X."/>
            <person name="Fang X."/>
            <person name="Hall R.S."/>
            <person name="Hofmann A."/>
            <person name="Sternberg P.W."/>
            <person name="Jex A.R."/>
            <person name="Gasser R.B."/>
        </authorList>
    </citation>
    <scope>NUCLEOTIDE SEQUENCE [LARGE SCALE GENOMIC DNA]</scope>
    <source>
        <strain evidence="2">PN_DK_2014</strain>
    </source>
</reference>
<dbReference type="Proteomes" id="UP000031036">
    <property type="component" value="Unassembled WGS sequence"/>
</dbReference>
<evidence type="ECO:0000313" key="3">
    <source>
        <dbReference type="Proteomes" id="UP000031036"/>
    </source>
</evidence>
<dbReference type="InterPro" id="IPR011992">
    <property type="entry name" value="EF-hand-dom_pair"/>
</dbReference>
<organism evidence="2 3">
    <name type="scientific">Toxocara canis</name>
    <name type="common">Canine roundworm</name>
    <dbReference type="NCBI Taxonomy" id="6265"/>
    <lineage>
        <taxon>Eukaryota</taxon>
        <taxon>Metazoa</taxon>
        <taxon>Ecdysozoa</taxon>
        <taxon>Nematoda</taxon>
        <taxon>Chromadorea</taxon>
        <taxon>Rhabditida</taxon>
        <taxon>Spirurina</taxon>
        <taxon>Ascaridomorpha</taxon>
        <taxon>Ascaridoidea</taxon>
        <taxon>Toxocaridae</taxon>
        <taxon>Toxocara</taxon>
    </lineage>
</organism>
<gene>
    <name evidence="2" type="ORF">Tcan_11904</name>
</gene>
<keyword evidence="3" id="KW-1185">Reference proteome</keyword>
<proteinExistence type="predicted"/>
<accession>A0A0B2VCM6</accession>
<sequence>MRDDDSEGMRDDDSETREEEMDVDQSERKIFTAAYISSVGDLTDSINQQELYEIIVAAGKDLQRTDLNQRMKSGEEEINFSEAFHIYGNIARIDLEAIFERIDAQRSGHVQLNKLLTRLRKRCDISEEEKEELCGYFVSMAERGSIPWRNDTYTEGSLFNDPVNEPD</sequence>
<name>A0A0B2VCM6_TOXCA</name>
<dbReference type="EMBL" id="JPKZ01001930">
    <property type="protein sequence ID" value="KHN79258.1"/>
    <property type="molecule type" value="Genomic_DNA"/>
</dbReference>
<dbReference type="AlphaFoldDB" id="A0A0B2VCM6"/>
<evidence type="ECO:0000256" key="1">
    <source>
        <dbReference type="SAM" id="MobiDB-lite"/>
    </source>
</evidence>
<dbReference type="OrthoDB" id="10584925at2759"/>
<comment type="caution">
    <text evidence="2">The sequence shown here is derived from an EMBL/GenBank/DDBJ whole genome shotgun (WGS) entry which is preliminary data.</text>
</comment>
<dbReference type="SUPFAM" id="SSF47473">
    <property type="entry name" value="EF-hand"/>
    <property type="match status" value="1"/>
</dbReference>